<dbReference type="GO" id="GO:0061631">
    <property type="term" value="F:ubiquitin conjugating enzyme activity"/>
    <property type="evidence" value="ECO:0007669"/>
    <property type="project" value="UniProtKB-EC"/>
</dbReference>
<dbReference type="Gene3D" id="3.10.110.10">
    <property type="entry name" value="Ubiquitin Conjugating Enzyme"/>
    <property type="match status" value="1"/>
</dbReference>
<dbReference type="FunFam" id="3.10.110.10:FF:000028">
    <property type="entry name" value="Probable ubiquitin-conjugating enzyme E2 23"/>
    <property type="match status" value="1"/>
</dbReference>
<dbReference type="InterPro" id="IPR000608">
    <property type="entry name" value="UBC"/>
</dbReference>
<evidence type="ECO:0000256" key="3">
    <source>
        <dbReference type="ARBA" id="ARBA00022741"/>
    </source>
</evidence>
<dbReference type="AlphaFoldDB" id="A0A6J5UP32"/>
<protein>
    <recommendedName>
        <fullName evidence="1">E2 ubiquitin-conjugating enzyme</fullName>
        <ecNumber evidence="1">2.3.2.23</ecNumber>
    </recommendedName>
</protein>
<evidence type="ECO:0000256" key="1">
    <source>
        <dbReference type="ARBA" id="ARBA00012486"/>
    </source>
</evidence>
<feature type="compositionally biased region" description="Polar residues" evidence="6">
    <location>
        <begin position="251"/>
        <end position="267"/>
    </location>
</feature>
<evidence type="ECO:0000313" key="8">
    <source>
        <dbReference type="EMBL" id="CAB4277517.1"/>
    </source>
</evidence>
<evidence type="ECO:0000256" key="2">
    <source>
        <dbReference type="ARBA" id="ARBA00022679"/>
    </source>
</evidence>
<dbReference type="PROSITE" id="PS50127">
    <property type="entry name" value="UBC_2"/>
    <property type="match status" value="1"/>
</dbReference>
<dbReference type="SMART" id="SM00212">
    <property type="entry name" value="UBCc"/>
    <property type="match status" value="1"/>
</dbReference>
<dbReference type="EMBL" id="CAEKDK010000004">
    <property type="protein sequence ID" value="CAB4277517.1"/>
    <property type="molecule type" value="Genomic_DNA"/>
</dbReference>
<gene>
    <name evidence="8" type="ORF">CURHAP_LOCUS27280</name>
</gene>
<keyword evidence="5" id="KW-0067">ATP-binding</keyword>
<dbReference type="Proteomes" id="UP000507222">
    <property type="component" value="Unassembled WGS sequence"/>
</dbReference>
<keyword evidence="2" id="KW-0808">Transferase</keyword>
<dbReference type="GO" id="GO:0005524">
    <property type="term" value="F:ATP binding"/>
    <property type="evidence" value="ECO:0007669"/>
    <property type="project" value="UniProtKB-KW"/>
</dbReference>
<proteinExistence type="predicted"/>
<name>A0A6J5UP32_PRUAR</name>
<dbReference type="InterPro" id="IPR016135">
    <property type="entry name" value="UBQ-conjugating_enzyme/RWD"/>
</dbReference>
<feature type="region of interest" description="Disordered" evidence="6">
    <location>
        <begin position="215"/>
        <end position="306"/>
    </location>
</feature>
<accession>A0A6J5UP32</accession>
<keyword evidence="4" id="KW-0833">Ubl conjugation pathway</keyword>
<evidence type="ECO:0000313" key="9">
    <source>
        <dbReference type="Proteomes" id="UP000507222"/>
    </source>
</evidence>
<feature type="domain" description="UBC core" evidence="7">
    <location>
        <begin position="480"/>
        <end position="652"/>
    </location>
</feature>
<dbReference type="PANTHER" id="PTHR46116">
    <property type="entry name" value="(E3-INDEPENDENT) E2 UBIQUITIN-CONJUGATING ENZYME"/>
    <property type="match status" value="1"/>
</dbReference>
<evidence type="ECO:0000256" key="4">
    <source>
        <dbReference type="ARBA" id="ARBA00022786"/>
    </source>
</evidence>
<dbReference type="EC" id="2.3.2.23" evidence="1"/>
<reference evidence="8 9" key="1">
    <citation type="submission" date="2020-05" db="EMBL/GenBank/DDBJ databases">
        <authorList>
            <person name="Campoy J."/>
            <person name="Schneeberger K."/>
            <person name="Spophaly S."/>
        </authorList>
    </citation>
    <scope>NUCLEOTIDE SEQUENCE [LARGE SCALE GENOMIC DNA]</scope>
    <source>
        <strain evidence="8">PruArmRojPasFocal</strain>
    </source>
</reference>
<dbReference type="PANTHER" id="PTHR46116:SF41">
    <property type="entry name" value="UBIQUITIN-CONJUGATING ENZYME E2 25-RELATED"/>
    <property type="match status" value="1"/>
</dbReference>
<dbReference type="SUPFAM" id="SSF54495">
    <property type="entry name" value="UBC-like"/>
    <property type="match status" value="1"/>
</dbReference>
<evidence type="ECO:0000256" key="5">
    <source>
        <dbReference type="ARBA" id="ARBA00022840"/>
    </source>
</evidence>
<feature type="compositionally biased region" description="Low complexity" evidence="6">
    <location>
        <begin position="225"/>
        <end position="242"/>
    </location>
</feature>
<organism evidence="8 9">
    <name type="scientific">Prunus armeniaca</name>
    <name type="common">Apricot</name>
    <name type="synonym">Armeniaca vulgaris</name>
    <dbReference type="NCBI Taxonomy" id="36596"/>
    <lineage>
        <taxon>Eukaryota</taxon>
        <taxon>Viridiplantae</taxon>
        <taxon>Streptophyta</taxon>
        <taxon>Embryophyta</taxon>
        <taxon>Tracheophyta</taxon>
        <taxon>Spermatophyta</taxon>
        <taxon>Magnoliopsida</taxon>
        <taxon>eudicotyledons</taxon>
        <taxon>Gunneridae</taxon>
        <taxon>Pentapetalae</taxon>
        <taxon>rosids</taxon>
        <taxon>fabids</taxon>
        <taxon>Rosales</taxon>
        <taxon>Rosaceae</taxon>
        <taxon>Amygdaloideae</taxon>
        <taxon>Amygdaleae</taxon>
        <taxon>Prunus</taxon>
    </lineage>
</organism>
<dbReference type="CDD" id="cd23837">
    <property type="entry name" value="UBCc_UBE2O"/>
    <property type="match status" value="1"/>
</dbReference>
<sequence>MIRTPTYISLSDPNPWLLHQNPTFFFGKRLLPRSSSPCMDSDDVVEIPPPIHRTPKLQKKQRGWVLVVGKIIMRALNFHATYVVILQDVIEIDKDDDSVAAMLIDERVDRSVKGKGIQNSSDAYHDHQAKYFQEPMVNNLFGPSGIEFLGSGNGIEATKSFAPANLINLDGPISDVSYDDDDYTDYYLDEFMDVDEYALLQAHFDNADIPPGIEAPVPWFSDPPNSKVNSVSGSSSVNQSGQIQPDAVGLQENNSPLSPWSLKTQIDNIPHPPLSPPWKLPKAARSKKKQPALQHQGSAPNLPVGVESSKSQWLLGPFQRKKKPSSSSSSTNYNSANQFDAMKLASGSEASSMAYFREVLKKKASSTSYNPPPVPPPIPWWPDPFSKSNTMPSNSSFYDPLGSIYPPGEVAGVPWVFNPKTQNNVVPVGVSTTPTRKLSSMDIDEFIGKFKGFKQFDTIEDHSDHHYTSRGSSTKQPPKNWAKRIQEEWKDPGKGFAWNFGALAFLICLNTIFVRVYETRMDLLRAVIVGAEGTPYHDGLFFFDVFFPSGYPNAPPNVYYHSGGLRLNPNLYNCGKVCLSLLNTWSGNKNEKWLPGVSTMLQVLVSIQGLILNTKPYFNEPGYARMNGSAAGEKRSLEYNEDTFILSLRTMVYIMRRPPKNFEDFVLGHFYSRARDILVACKAYMDGAQVGCLVKGGVQDVDEGDKSCSQKFKDSLAGYVPMLVTEFTRIGAKDCEKFLPPAIVGNNQIASMPQAATSMDASMDGIA</sequence>
<evidence type="ECO:0000259" key="7">
    <source>
        <dbReference type="PROSITE" id="PS50127"/>
    </source>
</evidence>
<evidence type="ECO:0000256" key="6">
    <source>
        <dbReference type="SAM" id="MobiDB-lite"/>
    </source>
</evidence>
<feature type="compositionally biased region" description="Pro residues" evidence="6">
    <location>
        <begin position="270"/>
        <end position="279"/>
    </location>
</feature>
<dbReference type="Pfam" id="PF00179">
    <property type="entry name" value="UQ_con"/>
    <property type="match status" value="1"/>
</dbReference>
<keyword evidence="3" id="KW-0547">Nucleotide-binding</keyword>